<keyword evidence="1" id="KW-0812">Transmembrane</keyword>
<keyword evidence="1" id="KW-1133">Transmembrane helix</keyword>
<dbReference type="Proteomes" id="UP001550348">
    <property type="component" value="Unassembled WGS sequence"/>
</dbReference>
<reference evidence="2 3" key="1">
    <citation type="submission" date="2024-06" db="EMBL/GenBank/DDBJ databases">
        <title>The Natural Products Discovery Center: Release of the First 8490 Sequenced Strains for Exploring Actinobacteria Biosynthetic Diversity.</title>
        <authorList>
            <person name="Kalkreuter E."/>
            <person name="Kautsar S.A."/>
            <person name="Yang D."/>
            <person name="Bader C.D."/>
            <person name="Teijaro C.N."/>
            <person name="Fluegel L."/>
            <person name="Davis C.M."/>
            <person name="Simpson J.R."/>
            <person name="Lauterbach L."/>
            <person name="Steele A.D."/>
            <person name="Gui C."/>
            <person name="Meng S."/>
            <person name="Li G."/>
            <person name="Viehrig K."/>
            <person name="Ye F."/>
            <person name="Su P."/>
            <person name="Kiefer A.F."/>
            <person name="Nichols A."/>
            <person name="Cepeda A.J."/>
            <person name="Yan W."/>
            <person name="Fan B."/>
            <person name="Jiang Y."/>
            <person name="Adhikari A."/>
            <person name="Zheng C.-J."/>
            <person name="Schuster L."/>
            <person name="Cowan T.M."/>
            <person name="Smanski M.J."/>
            <person name="Chevrette M.G."/>
            <person name="De Carvalho L.P.S."/>
            <person name="Shen B."/>
        </authorList>
    </citation>
    <scope>NUCLEOTIDE SEQUENCE [LARGE SCALE GENOMIC DNA]</scope>
    <source>
        <strain evidence="2 3">NPDC006286</strain>
    </source>
</reference>
<accession>A0ABV2VUN8</accession>
<protein>
    <submittedName>
        <fullName evidence="2">ABC transporter permease subunit</fullName>
    </submittedName>
</protein>
<feature type="transmembrane region" description="Helical" evidence="1">
    <location>
        <begin position="186"/>
        <end position="204"/>
    </location>
</feature>
<keyword evidence="3" id="KW-1185">Reference proteome</keyword>
<feature type="transmembrane region" description="Helical" evidence="1">
    <location>
        <begin position="111"/>
        <end position="139"/>
    </location>
</feature>
<keyword evidence="1" id="KW-0472">Membrane</keyword>
<feature type="transmembrane region" description="Helical" evidence="1">
    <location>
        <begin position="66"/>
        <end position="90"/>
    </location>
</feature>
<gene>
    <name evidence="2" type="ORF">ABZ071_32420</name>
</gene>
<feature type="transmembrane region" description="Helical" evidence="1">
    <location>
        <begin position="159"/>
        <end position="179"/>
    </location>
</feature>
<dbReference type="RefSeq" id="WP_355668013.1">
    <property type="nucleotide sequence ID" value="NZ_JBEXRX010000194.1"/>
</dbReference>
<sequence>MIWTTWRQFRGQALVGVIGLALIAAYFRYLGFDIRESYDNYRAQCASLADCGPQLSQFSADYENTLLYLAALLGLIPGLVGMFWGAPLVARELEAGTQRLVWSQSVTRRHWLAVKLALVGLASMVVAGAASLLLTWAASPVDQVADNRFSTILFGARNIAPIAYAAFAFVLGTLIGLLVRRTVPAMALTILAFVVFQFLVPNVIRPHFLPAEHLTMPMTVQAINQARSLGSITGAPVVKGLTVPDAWVTDVSELLTKTGEPLGEGIFNECFTNAPETGTAEGPYGDTAVCLAKHDVHVEVAYQPTSRYWSFQWLESAFYLVLAGLLAGFAFWRLQRRPS</sequence>
<evidence type="ECO:0000256" key="1">
    <source>
        <dbReference type="SAM" id="Phobius"/>
    </source>
</evidence>
<dbReference type="EMBL" id="JBEXRX010000194">
    <property type="protein sequence ID" value="MEU0156505.1"/>
    <property type="molecule type" value="Genomic_DNA"/>
</dbReference>
<name>A0ABV2VUN8_9ACTN</name>
<proteinExistence type="predicted"/>
<organism evidence="2 3">
    <name type="scientific">Micromonospora fulviviridis</name>
    <dbReference type="NCBI Taxonomy" id="47860"/>
    <lineage>
        <taxon>Bacteria</taxon>
        <taxon>Bacillati</taxon>
        <taxon>Actinomycetota</taxon>
        <taxon>Actinomycetes</taxon>
        <taxon>Micromonosporales</taxon>
        <taxon>Micromonosporaceae</taxon>
        <taxon>Micromonospora</taxon>
    </lineage>
</organism>
<feature type="transmembrane region" description="Helical" evidence="1">
    <location>
        <begin position="316"/>
        <end position="334"/>
    </location>
</feature>
<evidence type="ECO:0000313" key="3">
    <source>
        <dbReference type="Proteomes" id="UP001550348"/>
    </source>
</evidence>
<dbReference type="Pfam" id="PF12679">
    <property type="entry name" value="ABC2_membrane_2"/>
    <property type="match status" value="1"/>
</dbReference>
<feature type="transmembrane region" description="Helical" evidence="1">
    <location>
        <begin position="12"/>
        <end position="31"/>
    </location>
</feature>
<evidence type="ECO:0000313" key="2">
    <source>
        <dbReference type="EMBL" id="MEU0156505.1"/>
    </source>
</evidence>
<comment type="caution">
    <text evidence="2">The sequence shown here is derived from an EMBL/GenBank/DDBJ whole genome shotgun (WGS) entry which is preliminary data.</text>
</comment>